<proteinExistence type="predicted"/>
<feature type="region of interest" description="Disordered" evidence="1">
    <location>
        <begin position="406"/>
        <end position="435"/>
    </location>
</feature>
<dbReference type="AlphaFoldDB" id="A0A7J7KL10"/>
<protein>
    <submittedName>
        <fullName evidence="2">Uncharacterized protein</fullName>
    </submittedName>
</protein>
<accession>A0A7J7KL10</accession>
<feature type="compositionally biased region" description="Low complexity" evidence="1">
    <location>
        <begin position="415"/>
        <end position="425"/>
    </location>
</feature>
<comment type="caution">
    <text evidence="2">The sequence shown here is derived from an EMBL/GenBank/DDBJ whole genome shotgun (WGS) entry which is preliminary data.</text>
</comment>
<dbReference type="Proteomes" id="UP000593567">
    <property type="component" value="Unassembled WGS sequence"/>
</dbReference>
<evidence type="ECO:0000313" key="3">
    <source>
        <dbReference type="Proteomes" id="UP000593567"/>
    </source>
</evidence>
<keyword evidence="3" id="KW-1185">Reference proteome</keyword>
<sequence length="583" mass="63978">MTSLQKTGKDVDSLCEEVNGSMFEDSIYLNATPTYVFEELKGLHHSAEHPLITKGLLASTKREQSVGYRVPSKKGGSNDVPKSRSTTNSFYRANSTHNYLTRTIMLGGSHDGFNPKLGTPTRAQLLRNRVKFTSAPDLTYSYLAQKRLDGRREAVHKKNKMEDELLQLKSSKVEMDRTAGKYRRYMIGSQYNRAKWIESHVNIVQDMMTLRSRPASSVITPSMGSKQMVTVKRRVSSAAANNQHLREARPQSSKLLPNRQTNQNECTKQTSPTPPRARSAPIPTKFGYTASAEGVSVATRTANLIPYTTTVNTPRKVDKMEAAMTIISLQNLQSARNEQRLHNKLELAKQLTDRIQPIVEPQKAEIAESKAPAVSQIDDVASNHNQLIINPVNSTPVFVTDSQGLDLETGNMQDTNPANSSATSDNDSDVQVEDMKSEIISRKSASGSLSQQKPMASLSVEIKMSNKAAEDSGDKVAHKTHSVSVELPAMDDVSDTLSATLDAADDLTYTKGKDATEKLTVASQQDTSAEEVNLLQDTPVHEDTSIEQNASAEEVTLLQDASAVKLDTSTVGNISEIHAESKQ</sequence>
<dbReference type="EMBL" id="VXIV02000419">
    <property type="protein sequence ID" value="KAF6038378.1"/>
    <property type="molecule type" value="Genomic_DNA"/>
</dbReference>
<dbReference type="OrthoDB" id="10039170at2759"/>
<evidence type="ECO:0000256" key="1">
    <source>
        <dbReference type="SAM" id="MobiDB-lite"/>
    </source>
</evidence>
<feature type="region of interest" description="Disordered" evidence="1">
    <location>
        <begin position="63"/>
        <end position="89"/>
    </location>
</feature>
<name>A0A7J7KL10_BUGNE</name>
<evidence type="ECO:0000313" key="2">
    <source>
        <dbReference type="EMBL" id="KAF6038378.1"/>
    </source>
</evidence>
<feature type="region of interest" description="Disordered" evidence="1">
    <location>
        <begin position="234"/>
        <end position="281"/>
    </location>
</feature>
<feature type="compositionally biased region" description="Polar residues" evidence="1">
    <location>
        <begin position="250"/>
        <end position="271"/>
    </location>
</feature>
<reference evidence="2" key="1">
    <citation type="submission" date="2020-06" db="EMBL/GenBank/DDBJ databases">
        <title>Draft genome of Bugula neritina, a colonial animal packing powerful symbionts and potential medicines.</title>
        <authorList>
            <person name="Rayko M."/>
        </authorList>
    </citation>
    <scope>NUCLEOTIDE SEQUENCE [LARGE SCALE GENOMIC DNA]</scope>
    <source>
        <strain evidence="2">Kwan_BN1</strain>
    </source>
</reference>
<organism evidence="2 3">
    <name type="scientific">Bugula neritina</name>
    <name type="common">Brown bryozoan</name>
    <name type="synonym">Sertularia neritina</name>
    <dbReference type="NCBI Taxonomy" id="10212"/>
    <lineage>
        <taxon>Eukaryota</taxon>
        <taxon>Metazoa</taxon>
        <taxon>Spiralia</taxon>
        <taxon>Lophotrochozoa</taxon>
        <taxon>Bryozoa</taxon>
        <taxon>Gymnolaemata</taxon>
        <taxon>Cheilostomatida</taxon>
        <taxon>Flustrina</taxon>
        <taxon>Buguloidea</taxon>
        <taxon>Bugulidae</taxon>
        <taxon>Bugula</taxon>
    </lineage>
</organism>
<gene>
    <name evidence="2" type="ORF">EB796_003319</name>
</gene>